<organism evidence="1 2">
    <name type="scientific">Bipolaris victoriae (strain FI3)</name>
    <name type="common">Victoria blight of oats agent</name>
    <name type="synonym">Cochliobolus victoriae</name>
    <dbReference type="NCBI Taxonomy" id="930091"/>
    <lineage>
        <taxon>Eukaryota</taxon>
        <taxon>Fungi</taxon>
        <taxon>Dikarya</taxon>
        <taxon>Ascomycota</taxon>
        <taxon>Pezizomycotina</taxon>
        <taxon>Dothideomycetes</taxon>
        <taxon>Pleosporomycetidae</taxon>
        <taxon>Pleosporales</taxon>
        <taxon>Pleosporineae</taxon>
        <taxon>Pleosporaceae</taxon>
        <taxon>Bipolaris</taxon>
    </lineage>
</organism>
<dbReference type="GeneID" id="26250850"/>
<proteinExistence type="predicted"/>
<protein>
    <submittedName>
        <fullName evidence="1">Uncharacterized protein</fullName>
    </submittedName>
</protein>
<name>W7E3V1_BIPV3</name>
<accession>W7E3V1</accession>
<evidence type="ECO:0000313" key="2">
    <source>
        <dbReference type="Proteomes" id="UP000054337"/>
    </source>
</evidence>
<sequence length="50" mass="5511">GSGRLSRYRAGRDRRVIPSLGKCPTTGPVLISCGACLACIKREHKWRVPM</sequence>
<dbReference type="EMBL" id="KI968917">
    <property type="protein sequence ID" value="EUN20650.1"/>
    <property type="molecule type" value="Genomic_DNA"/>
</dbReference>
<dbReference type="Proteomes" id="UP000054337">
    <property type="component" value="Unassembled WGS sequence"/>
</dbReference>
<gene>
    <name evidence="1" type="ORF">COCVIDRAFT_116042</name>
</gene>
<keyword evidence="2" id="KW-1185">Reference proteome</keyword>
<reference evidence="1 2" key="1">
    <citation type="journal article" date="2013" name="PLoS Genet.">
        <title>Comparative genome structure, secondary metabolite, and effector coding capacity across Cochliobolus pathogens.</title>
        <authorList>
            <person name="Condon B.J."/>
            <person name="Leng Y."/>
            <person name="Wu D."/>
            <person name="Bushley K.E."/>
            <person name="Ohm R.A."/>
            <person name="Otillar R."/>
            <person name="Martin J."/>
            <person name="Schackwitz W."/>
            <person name="Grimwood J."/>
            <person name="MohdZainudin N."/>
            <person name="Xue C."/>
            <person name="Wang R."/>
            <person name="Manning V.A."/>
            <person name="Dhillon B."/>
            <person name="Tu Z.J."/>
            <person name="Steffenson B.J."/>
            <person name="Salamov A."/>
            <person name="Sun H."/>
            <person name="Lowry S."/>
            <person name="LaButti K."/>
            <person name="Han J."/>
            <person name="Copeland A."/>
            <person name="Lindquist E."/>
            <person name="Barry K."/>
            <person name="Schmutz J."/>
            <person name="Baker S.E."/>
            <person name="Ciuffetti L.M."/>
            <person name="Grigoriev I.V."/>
            <person name="Zhong S."/>
            <person name="Turgeon B.G."/>
        </authorList>
    </citation>
    <scope>NUCLEOTIDE SEQUENCE [LARGE SCALE GENOMIC DNA]</scope>
    <source>
        <strain evidence="1 2">FI3</strain>
    </source>
</reference>
<dbReference type="AlphaFoldDB" id="W7E3V1"/>
<evidence type="ECO:0000313" key="1">
    <source>
        <dbReference type="EMBL" id="EUN20650.1"/>
    </source>
</evidence>
<dbReference type="RefSeq" id="XP_014550224.1">
    <property type="nucleotide sequence ID" value="XM_014694738.1"/>
</dbReference>
<feature type="non-terminal residue" evidence="1">
    <location>
        <position position="1"/>
    </location>
</feature>
<dbReference type="HOGENOM" id="CLU_3129662_0_0_1"/>